<dbReference type="InterPro" id="IPR005302">
    <property type="entry name" value="MoCF_Sase_C"/>
</dbReference>
<evidence type="ECO:0000313" key="2">
    <source>
        <dbReference type="EMBL" id="WCE71456.1"/>
    </source>
</evidence>
<evidence type="ECO:0000313" key="3">
    <source>
        <dbReference type="Proteomes" id="UP001210770"/>
    </source>
</evidence>
<dbReference type="InterPro" id="IPR011037">
    <property type="entry name" value="Pyrv_Knase-like_insert_dom_sf"/>
</dbReference>
<dbReference type="EMBL" id="CP116423">
    <property type="protein sequence ID" value="WCE71456.1"/>
    <property type="molecule type" value="Genomic_DNA"/>
</dbReference>
<dbReference type="PANTHER" id="PTHR30212:SF2">
    <property type="entry name" value="PROTEIN YIIM"/>
    <property type="match status" value="1"/>
</dbReference>
<dbReference type="AlphaFoldDB" id="A0AAX3LT46"/>
<dbReference type="Gene3D" id="2.40.33.20">
    <property type="entry name" value="PK beta-barrel domain-like"/>
    <property type="match status" value="1"/>
</dbReference>
<dbReference type="GO" id="GO:0030170">
    <property type="term" value="F:pyridoxal phosphate binding"/>
    <property type="evidence" value="ECO:0007669"/>
    <property type="project" value="InterPro"/>
</dbReference>
<dbReference type="GO" id="GO:0030151">
    <property type="term" value="F:molybdenum ion binding"/>
    <property type="evidence" value="ECO:0007669"/>
    <property type="project" value="InterPro"/>
</dbReference>
<dbReference type="GO" id="GO:0003824">
    <property type="term" value="F:catalytic activity"/>
    <property type="evidence" value="ECO:0007669"/>
    <property type="project" value="InterPro"/>
</dbReference>
<accession>A0AAX3LT46</accession>
<name>A0AAX3LT46_9RHOB</name>
<dbReference type="Proteomes" id="UP001210770">
    <property type="component" value="Chromosome"/>
</dbReference>
<feature type="domain" description="MOSC" evidence="1">
    <location>
        <begin position="115"/>
        <end position="187"/>
    </location>
</feature>
<dbReference type="Pfam" id="PF03473">
    <property type="entry name" value="MOSC"/>
    <property type="match status" value="1"/>
</dbReference>
<organism evidence="2 3">
    <name type="scientific">Sulfitobacter faviae</name>
    <dbReference type="NCBI Taxonomy" id="1775881"/>
    <lineage>
        <taxon>Bacteria</taxon>
        <taxon>Pseudomonadati</taxon>
        <taxon>Pseudomonadota</taxon>
        <taxon>Alphaproteobacteria</taxon>
        <taxon>Rhodobacterales</taxon>
        <taxon>Roseobacteraceae</taxon>
        <taxon>Sulfitobacter</taxon>
    </lineage>
</organism>
<evidence type="ECO:0000259" key="1">
    <source>
        <dbReference type="Pfam" id="PF03473"/>
    </source>
</evidence>
<sequence length="190" mass="21387">MDQTAPQVPPPASAAECDAALPDILAAPKDSAVIEELCFRPDYGERDFRDELDLTVAQGILGERWTEKPWLTLPDGSPDPRIQVSILPKRVMDLCWRDRANTPHPGDTMIVDMDLGHENLPVGTRLQAGSAVLEVSDKFNTGCVKWRDRYGQDSLRWINRKENRPHRLRGVLCKIVQDGTVRHGDRLTKL</sequence>
<protein>
    <recommendedName>
        <fullName evidence="1">MOSC domain-containing protein</fullName>
    </recommendedName>
</protein>
<gene>
    <name evidence="2" type="ORF">PL336_06390</name>
</gene>
<dbReference type="SUPFAM" id="SSF50800">
    <property type="entry name" value="PK beta-barrel domain-like"/>
    <property type="match status" value="1"/>
</dbReference>
<dbReference type="PANTHER" id="PTHR30212">
    <property type="entry name" value="PROTEIN YIIM"/>
    <property type="match status" value="1"/>
</dbReference>
<proteinExistence type="predicted"/>
<reference evidence="2" key="1">
    <citation type="submission" date="2023-01" db="EMBL/GenBank/DDBJ databases">
        <title>Comparative genomic analysis of cold water coral derived Sulfitobacter faviae: insights into their metabolism and habitat adaptation.</title>
        <authorList>
            <person name="Guo Y."/>
            <person name="Lin S."/>
            <person name="Huang Z."/>
            <person name="Tang K."/>
            <person name="Wang X."/>
        </authorList>
    </citation>
    <scope>NUCLEOTIDE SEQUENCE</scope>
    <source>
        <strain evidence="2">SCSIO W_1865</strain>
    </source>
</reference>
<dbReference type="RefSeq" id="WP_271689625.1">
    <property type="nucleotide sequence ID" value="NZ_CP116423.1"/>
</dbReference>
<dbReference type="InterPro" id="IPR052353">
    <property type="entry name" value="Benzoxazolinone_Detox_Enz"/>
</dbReference>